<dbReference type="AlphaFoldDB" id="B1T4G1"/>
<dbReference type="PATRIC" id="fig|396597.7.peg.5422"/>
<proteinExistence type="predicted"/>
<dbReference type="Proteomes" id="UP000004814">
    <property type="component" value="Unassembled WGS sequence"/>
</dbReference>
<dbReference type="EMBL" id="ABLK01000071">
    <property type="protein sequence ID" value="EDT41559.1"/>
    <property type="molecule type" value="Genomic_DNA"/>
</dbReference>
<comment type="caution">
    <text evidence="1">The sequence shown here is derived from an EMBL/GenBank/DDBJ whole genome shotgun (WGS) entry which is preliminary data.</text>
</comment>
<organism evidence="1 2">
    <name type="scientific">Burkholderia ambifaria MEX-5</name>
    <dbReference type="NCBI Taxonomy" id="396597"/>
    <lineage>
        <taxon>Bacteria</taxon>
        <taxon>Pseudomonadati</taxon>
        <taxon>Pseudomonadota</taxon>
        <taxon>Betaproteobacteria</taxon>
        <taxon>Burkholderiales</taxon>
        <taxon>Burkholderiaceae</taxon>
        <taxon>Burkholderia</taxon>
        <taxon>Burkholderia cepacia complex</taxon>
    </lineage>
</organism>
<name>B1T4G1_9BURK</name>
<protein>
    <submittedName>
        <fullName evidence="1">Uncharacterized protein</fullName>
    </submittedName>
</protein>
<evidence type="ECO:0000313" key="2">
    <source>
        <dbReference type="Proteomes" id="UP000004814"/>
    </source>
</evidence>
<accession>B1T4G1</accession>
<reference evidence="1 2" key="1">
    <citation type="submission" date="2008-03" db="EMBL/GenBank/DDBJ databases">
        <title>Sequencing of the draft genome and assembly of Burkholderia ambifaria MEX-5.</title>
        <authorList>
            <consortium name="US DOE Joint Genome Institute (JGI-PGF)"/>
            <person name="Copeland A."/>
            <person name="Lucas S."/>
            <person name="Lapidus A."/>
            <person name="Glavina del Rio T."/>
            <person name="Dalin E."/>
            <person name="Tice H."/>
            <person name="Bruce D."/>
            <person name="Goodwin L."/>
            <person name="Pitluck S."/>
            <person name="Larimer F."/>
            <person name="Land M.L."/>
            <person name="Hauser L."/>
            <person name="Tiedje J."/>
            <person name="Richardson P."/>
        </authorList>
    </citation>
    <scope>NUCLEOTIDE SEQUENCE [LARGE SCALE GENOMIC DNA]</scope>
    <source>
        <strain evidence="1 2">MEX-5</strain>
    </source>
</reference>
<sequence>MCVVDRSWCTRTRRVEQAIEPMQHVAPAPLRDSLLRDPQFRRDRLIVDAFGAGQHDPRSQRQRLRSLTPHRQSCELIALRFAQHKFRLRSSTHRRLVVFVHSPNTTTGGNLFNEFITHDTSVPEKPLTREPVLGLVAIGVCTSKTVVAVTLRPIHPRRASIQTRQQRAQRTLSSQTCGTLSRGVTAPADPTRQGHAQDFSTHCVPPTSGIFFPTSGADLLSNHRKCSLMRERYGWPRSADENCLQFHDDSCRARTSIRRSL</sequence>
<gene>
    <name evidence="1" type="ORF">BamMEX5DRAFT_2677</name>
</gene>
<evidence type="ECO:0000313" key="1">
    <source>
        <dbReference type="EMBL" id="EDT41559.1"/>
    </source>
</evidence>